<feature type="domain" description="SMC hinge" evidence="7">
    <location>
        <begin position="521"/>
        <end position="623"/>
    </location>
</feature>
<feature type="coiled-coil region" evidence="6">
    <location>
        <begin position="184"/>
        <end position="218"/>
    </location>
</feature>
<evidence type="ECO:0000256" key="4">
    <source>
        <dbReference type="ARBA" id="ARBA00023054"/>
    </source>
</evidence>
<dbReference type="SUPFAM" id="SSF75553">
    <property type="entry name" value="Smc hinge domain"/>
    <property type="match status" value="1"/>
</dbReference>
<comment type="similarity">
    <text evidence="6">Belongs to the SMC family.</text>
</comment>
<dbReference type="Pfam" id="PF06470">
    <property type="entry name" value="SMC_hinge"/>
    <property type="match status" value="1"/>
</dbReference>
<dbReference type="InterPro" id="IPR024704">
    <property type="entry name" value="SMC"/>
</dbReference>
<dbReference type="EMBL" id="LR699119">
    <property type="protein sequence ID" value="VVC75904.1"/>
    <property type="molecule type" value="Genomic_DNA"/>
</dbReference>
<comment type="function">
    <text evidence="6">Required for chromosome condensation and partitioning.</text>
</comment>
<comment type="subunit">
    <text evidence="6">Homodimer.</text>
</comment>
<evidence type="ECO:0000256" key="3">
    <source>
        <dbReference type="ARBA" id="ARBA00022840"/>
    </source>
</evidence>
<evidence type="ECO:0000259" key="7">
    <source>
        <dbReference type="SMART" id="SM00968"/>
    </source>
</evidence>
<dbReference type="SUPFAM" id="SSF57997">
    <property type="entry name" value="Tropomyosin"/>
    <property type="match status" value="1"/>
</dbReference>
<dbReference type="GO" id="GO:0007062">
    <property type="term" value="P:sister chromatid cohesion"/>
    <property type="evidence" value="ECO:0007669"/>
    <property type="project" value="InterPro"/>
</dbReference>
<dbReference type="Gene3D" id="1.20.5.340">
    <property type="match status" value="1"/>
</dbReference>
<dbReference type="InterPro" id="IPR027417">
    <property type="entry name" value="P-loop_NTPase"/>
</dbReference>
<proteinExistence type="inferred from homology"/>
<name>A0A5E4PGB8_9COXI</name>
<feature type="coiled-coil region" evidence="6">
    <location>
        <begin position="866"/>
        <end position="900"/>
    </location>
</feature>
<evidence type="ECO:0000313" key="8">
    <source>
        <dbReference type="EMBL" id="VVC75904.1"/>
    </source>
</evidence>
<keyword evidence="4 6" id="KW-0175">Coiled coil</keyword>
<dbReference type="InterPro" id="IPR011890">
    <property type="entry name" value="SMC_prok"/>
</dbReference>
<dbReference type="PIRSF" id="PIRSF005719">
    <property type="entry name" value="SMC"/>
    <property type="match status" value="1"/>
</dbReference>
<dbReference type="SUPFAM" id="SSF52540">
    <property type="entry name" value="P-loop containing nucleoside triphosphate hydrolases"/>
    <property type="match status" value="1"/>
</dbReference>
<evidence type="ECO:0000256" key="2">
    <source>
        <dbReference type="ARBA" id="ARBA00022741"/>
    </source>
</evidence>
<dbReference type="NCBIfam" id="TIGR02168">
    <property type="entry name" value="SMC_prok_B"/>
    <property type="match status" value="1"/>
</dbReference>
<keyword evidence="5 6" id="KW-0238">DNA-binding</keyword>
<dbReference type="GO" id="GO:0007059">
    <property type="term" value="P:chromosome segregation"/>
    <property type="evidence" value="ECO:0007669"/>
    <property type="project" value="UniProtKB-UniRule"/>
</dbReference>
<organism evidence="8 9">
    <name type="scientific">Aquicella siphonis</name>
    <dbReference type="NCBI Taxonomy" id="254247"/>
    <lineage>
        <taxon>Bacteria</taxon>
        <taxon>Pseudomonadati</taxon>
        <taxon>Pseudomonadota</taxon>
        <taxon>Gammaproteobacteria</taxon>
        <taxon>Legionellales</taxon>
        <taxon>Coxiellaceae</taxon>
        <taxon>Aquicella</taxon>
    </lineage>
</organism>
<comment type="domain">
    <text evidence="6">Contains large globular domains required for ATP hydrolysis at each terminus and a third globular domain forming a flexible hinge near the middle of the molecule. These domains are separated by coiled-coil structures.</text>
</comment>
<dbReference type="PANTHER" id="PTHR43977">
    <property type="entry name" value="STRUCTURAL MAINTENANCE OF CHROMOSOMES PROTEIN 3"/>
    <property type="match status" value="1"/>
</dbReference>
<keyword evidence="2 6" id="KW-0547">Nucleotide-binding</keyword>
<dbReference type="GO" id="GO:0003677">
    <property type="term" value="F:DNA binding"/>
    <property type="evidence" value="ECO:0007669"/>
    <property type="project" value="UniProtKB-UniRule"/>
</dbReference>
<comment type="subcellular location">
    <subcellularLocation>
        <location evidence="6">Cytoplasm</location>
    </subcellularLocation>
</comment>
<dbReference type="HAMAP" id="MF_01894">
    <property type="entry name" value="Smc_prok"/>
    <property type="match status" value="1"/>
</dbReference>
<dbReference type="KEGG" id="asip:AQUSIP_12050"/>
<accession>A0A5E4PGB8</accession>
<keyword evidence="3 6" id="KW-0067">ATP-binding</keyword>
<feature type="coiled-coil region" evidence="6">
    <location>
        <begin position="657"/>
        <end position="772"/>
    </location>
</feature>
<protein>
    <recommendedName>
        <fullName evidence="6">Chromosome partition protein Smc</fullName>
    </recommendedName>
</protein>
<dbReference type="GO" id="GO:0030261">
    <property type="term" value="P:chromosome condensation"/>
    <property type="evidence" value="ECO:0007669"/>
    <property type="project" value="InterPro"/>
</dbReference>
<dbReference type="GO" id="GO:0005737">
    <property type="term" value="C:cytoplasm"/>
    <property type="evidence" value="ECO:0007669"/>
    <property type="project" value="UniProtKB-SubCell"/>
</dbReference>
<dbReference type="Pfam" id="PF02463">
    <property type="entry name" value="SMC_N"/>
    <property type="match status" value="1"/>
</dbReference>
<dbReference type="OrthoDB" id="9808768at2"/>
<evidence type="ECO:0000256" key="5">
    <source>
        <dbReference type="ARBA" id="ARBA00023125"/>
    </source>
</evidence>
<feature type="coiled-coil region" evidence="6">
    <location>
        <begin position="452"/>
        <end position="500"/>
    </location>
</feature>
<dbReference type="CDD" id="cd03278">
    <property type="entry name" value="ABC_SMC_barmotin"/>
    <property type="match status" value="1"/>
</dbReference>
<evidence type="ECO:0000256" key="1">
    <source>
        <dbReference type="ARBA" id="ARBA00022490"/>
    </source>
</evidence>
<feature type="coiled-coil region" evidence="6">
    <location>
        <begin position="307"/>
        <end position="425"/>
    </location>
</feature>
<gene>
    <name evidence="6 8" type="primary">smc</name>
    <name evidence="8" type="ORF">AQUSIP_12050</name>
</gene>
<dbReference type="AlphaFoldDB" id="A0A5E4PGB8"/>
<sequence length="1169" mass="132933">MQLSKIKMSGFKSFVDPTTINLPSHLMAVVGPNGCGKSNIIDAVTWVMGESSPKYLRGEALTDVIFNGSSARKPVGQASVELIFDNSDGTIGGEYAKFSEISVKRSINRESDSTYYLNGVRCRKRDVVDIFLGTGLGPRSYSIIGQNMISRVIEAKPDDLRTYLEEAAGISKYKERRHETELRIGHAKENLARVNDLRAELEKQLSHLKQQANTAEKYKSLKQQERILRAELFAIQWRQLDSRMVDHTLKIQHEETALEARNSELSKIARDIEQMRQDQRLAHDSFQEVQRRYYAVGNEITRIEQDILHHQERKQQWDNDLRQTENDCQTIVNQITEAEDNLEELEQDIQTLEPQVASVSQEAQALALELEEAEEATQAWQSRWDDFNQSSSKTAQTAQVEKTHIQHLEQRIASLQKTRSQLQQDQNQLNFSELTKEIEGYSRQSCEAADKLEFQSQQLAETRDEIMQVQSRLQASATQLDHVRSELQRLRGQQASLEALQQTALGQRDNPAAPWLNQHHFDTRPRLAQHIEVEAGWELAVEKALGFSLQAICVDQVSEVVPHLKDFTSGNLCVFTSAQDAKPASQTGRGVCLSDKVKSPWPLDSLISGIYVAGTLDDALSMVDTLDVHESVMTRDGTWLSRSWLKILREDDPAAGVFQREQELKALAARVEALQDQQQNLEVEIAACREEQLQLEQQRDQLQQSFNQQQAQSAQLNAQHKMKVERLAELNMQSNRLKTDLADCSAQMEQALAELQHARSLWEGALDELEKQTKIRHDLISERDKARQYLQMTRESANNRRSQLHELELRLQTSYSQKSSLQQAVTRLQSQFSALNERKITLQGEISAMQPVDVIKQSLSQALDRHVSVETELNAARATMEAMDQEFYQLEEKRQFIERDINKLRGVLEALRVDWQGWKVKADTLCEQIKETEYSLEDVLKDLPQGISAEEWQAKLDQTVTRINRLGPINLVAIEEYTTCLERKQYLDSQLEDLQSGLNTLEDAINKIDRETRARFKETFDKVNGRFQELFPTIFGGGKAYLELTSDDLLEAGVTMMACPPGKRNSSIYLLSGGEKSLTAIALIFSIFYLNPAPFCLLDEVDAALDDANVLRFTRLVKVMAEKTQFIFISHNKITIEMGEHLIGVTMNEPGVSRLVSVDIEKAISMAES</sequence>
<dbReference type="Gene3D" id="1.10.287.1490">
    <property type="match status" value="1"/>
</dbReference>
<evidence type="ECO:0000256" key="6">
    <source>
        <dbReference type="HAMAP-Rule" id="MF_01894"/>
    </source>
</evidence>
<feature type="binding site" evidence="6">
    <location>
        <begin position="32"/>
        <end position="39"/>
    </location>
    <ligand>
        <name>ATP</name>
        <dbReference type="ChEBI" id="CHEBI:30616"/>
    </ligand>
</feature>
<dbReference type="Gene3D" id="3.40.50.300">
    <property type="entry name" value="P-loop containing nucleotide triphosphate hydrolases"/>
    <property type="match status" value="2"/>
</dbReference>
<dbReference type="GO" id="GO:0006260">
    <property type="term" value="P:DNA replication"/>
    <property type="evidence" value="ECO:0007669"/>
    <property type="project" value="UniProtKB-UniRule"/>
</dbReference>
<dbReference type="GO" id="GO:0005524">
    <property type="term" value="F:ATP binding"/>
    <property type="evidence" value="ECO:0007669"/>
    <property type="project" value="UniProtKB-UniRule"/>
</dbReference>
<dbReference type="InterPro" id="IPR036277">
    <property type="entry name" value="SMC_hinge_sf"/>
</dbReference>
<evidence type="ECO:0000313" key="9">
    <source>
        <dbReference type="Proteomes" id="UP000324194"/>
    </source>
</evidence>
<reference evidence="8 9" key="1">
    <citation type="submission" date="2019-08" db="EMBL/GenBank/DDBJ databases">
        <authorList>
            <person name="Guy L."/>
        </authorList>
    </citation>
    <scope>NUCLEOTIDE SEQUENCE [LARGE SCALE GENOMIC DNA]</scope>
    <source>
        <strain evidence="8 9">SGT-108</strain>
    </source>
</reference>
<dbReference type="RefSeq" id="WP_148339171.1">
    <property type="nucleotide sequence ID" value="NZ_LR699119.1"/>
</dbReference>
<dbReference type="GO" id="GO:0016887">
    <property type="term" value="F:ATP hydrolysis activity"/>
    <property type="evidence" value="ECO:0007669"/>
    <property type="project" value="InterPro"/>
</dbReference>
<dbReference type="GO" id="GO:0005694">
    <property type="term" value="C:chromosome"/>
    <property type="evidence" value="ECO:0007669"/>
    <property type="project" value="InterPro"/>
</dbReference>
<dbReference type="Proteomes" id="UP000324194">
    <property type="component" value="Chromosome 1"/>
</dbReference>
<dbReference type="SMART" id="SM00968">
    <property type="entry name" value="SMC_hinge"/>
    <property type="match status" value="1"/>
</dbReference>
<keyword evidence="9" id="KW-1185">Reference proteome</keyword>
<dbReference type="InterPro" id="IPR010935">
    <property type="entry name" value="SMC_hinge"/>
</dbReference>
<keyword evidence="1 6" id="KW-0963">Cytoplasm</keyword>
<dbReference type="InterPro" id="IPR003395">
    <property type="entry name" value="RecF/RecN/SMC_N"/>
</dbReference>